<reference evidence="4" key="4">
    <citation type="submission" date="2024-02" db="EMBL/GenBank/DDBJ databases">
        <title>Comparative genomics of Cryptococcus and Kwoniella reveals pathogenesis evolution and contrasting modes of karyotype evolution via chromosome fusion or intercentromeric recombination.</title>
        <authorList>
            <person name="Coelho M.A."/>
            <person name="David-Palma M."/>
            <person name="Shea T."/>
            <person name="Bowers K."/>
            <person name="McGinley-Smith S."/>
            <person name="Mohammad A.W."/>
            <person name="Gnirke A."/>
            <person name="Yurkov A.M."/>
            <person name="Nowrousian M."/>
            <person name="Sun S."/>
            <person name="Cuomo C.A."/>
            <person name="Heitman J."/>
        </authorList>
    </citation>
    <scope>NUCLEOTIDE SEQUENCE</scope>
    <source>
        <strain evidence="4">CBS 10737</strain>
    </source>
</reference>
<feature type="compositionally biased region" description="Polar residues" evidence="2">
    <location>
        <begin position="18"/>
        <end position="27"/>
    </location>
</feature>
<dbReference type="Proteomes" id="UP000094020">
    <property type="component" value="Chromosome 4"/>
</dbReference>
<gene>
    <name evidence="3" type="ORF">I206_01389</name>
    <name evidence="4" type="ORF">I206_103608</name>
</gene>
<dbReference type="STRING" id="1296096.A0A1B9I9D8"/>
<protein>
    <submittedName>
        <fullName evidence="3">Uncharacterized protein</fullName>
    </submittedName>
</protein>
<reference evidence="4" key="2">
    <citation type="submission" date="2013-07" db="EMBL/GenBank/DDBJ databases">
        <authorList>
            <consortium name="The Broad Institute Genome Sequencing Platform"/>
            <person name="Cuomo C."/>
            <person name="Litvintseva A."/>
            <person name="Chen Y."/>
            <person name="Heitman J."/>
            <person name="Sun S."/>
            <person name="Springer D."/>
            <person name="Dromer F."/>
            <person name="Young S.K."/>
            <person name="Zeng Q."/>
            <person name="Gargeya S."/>
            <person name="Fitzgerald M."/>
            <person name="Abouelleil A."/>
            <person name="Alvarado L."/>
            <person name="Berlin A.M."/>
            <person name="Chapman S.B."/>
            <person name="Dewar J."/>
            <person name="Goldberg J."/>
            <person name="Griggs A."/>
            <person name="Gujja S."/>
            <person name="Hansen M."/>
            <person name="Howarth C."/>
            <person name="Imamovic A."/>
            <person name="Larimer J."/>
            <person name="McCowan C."/>
            <person name="Murphy C."/>
            <person name="Pearson M."/>
            <person name="Priest M."/>
            <person name="Roberts A."/>
            <person name="Saif S."/>
            <person name="Shea T."/>
            <person name="Sykes S."/>
            <person name="Wortman J."/>
            <person name="Nusbaum C."/>
            <person name="Birren B."/>
        </authorList>
    </citation>
    <scope>NUCLEOTIDE SEQUENCE</scope>
    <source>
        <strain evidence="4">CBS 10737</strain>
    </source>
</reference>
<accession>A0A1B9I9D8</accession>
<dbReference type="KEGG" id="kpin:30169758"/>
<dbReference type="AlphaFoldDB" id="A0A1B9I9D8"/>
<reference evidence="3" key="1">
    <citation type="submission" date="2013-07" db="EMBL/GenBank/DDBJ databases">
        <title>The Genome Sequence of Cryptococcus pinus CBS10737.</title>
        <authorList>
            <consortium name="The Broad Institute Genome Sequencing Platform"/>
            <person name="Cuomo C."/>
            <person name="Litvintseva A."/>
            <person name="Chen Y."/>
            <person name="Heitman J."/>
            <person name="Sun S."/>
            <person name="Springer D."/>
            <person name="Dromer F."/>
            <person name="Young S.K."/>
            <person name="Zeng Q."/>
            <person name="Gargeya S."/>
            <person name="Fitzgerald M."/>
            <person name="Abouelleil A."/>
            <person name="Alvarado L."/>
            <person name="Berlin A.M."/>
            <person name="Chapman S.B."/>
            <person name="Dewar J."/>
            <person name="Goldberg J."/>
            <person name="Griggs A."/>
            <person name="Gujja S."/>
            <person name="Hansen M."/>
            <person name="Howarth C."/>
            <person name="Imamovic A."/>
            <person name="Larimer J."/>
            <person name="McCowan C."/>
            <person name="Murphy C."/>
            <person name="Pearson M."/>
            <person name="Priest M."/>
            <person name="Roberts A."/>
            <person name="Saif S."/>
            <person name="Shea T."/>
            <person name="Sykes S."/>
            <person name="Wortman J."/>
            <person name="Nusbaum C."/>
            <person name="Birren B."/>
        </authorList>
    </citation>
    <scope>NUCLEOTIDE SEQUENCE [LARGE SCALE GENOMIC DNA]</scope>
    <source>
        <strain evidence="3">CBS 10737</strain>
    </source>
</reference>
<proteinExistence type="predicted"/>
<feature type="region of interest" description="Disordered" evidence="2">
    <location>
        <begin position="261"/>
        <end position="282"/>
    </location>
</feature>
<sequence length="469" mass="52849">MESNEEAPHDIHAFFDSLFTSPSTSQKVRPLPTPSKKHPLSSSPVRPVNSFGSSPKTASSSPGQPSIRLSQQAESSMSLNLIPNSKRPLSLIITSASSSTNLLDSERPTKKMMPNFYRDSSIRGIIQPSNNKVKNKDKSLEGLLKSSQPSQKPRSEITQSIVPKPNPMLTQRYKQKQAKLVSTPKAKAVISKKAPKSSKAETSIIPPPPTDELIRITMENYKEIFPPHQLNSRNPYYVHLFLKGDIVVPKSRIHSIVNSPALPSCSESASTPVSQSPISNKSTPNLAMALEQQKRDNELLRQSLHSLQAKFMEKNRLLTKERISHGRNCQLLGGAQRELLSNKEHIAMLTKAVHEAREQALFSARNNWGEHYRRASEELRNTKAQLRAVRKGNKIWIEHVTNCKVDRERIVELANKAKADIESLKRLRDENKVLKETNRNLMIRSEELAHFRKMINKEVEVNDEQARGE</sequence>
<feature type="compositionally biased region" description="Basic and acidic residues" evidence="2">
    <location>
        <begin position="1"/>
        <end position="13"/>
    </location>
</feature>
<feature type="region of interest" description="Disordered" evidence="2">
    <location>
        <begin position="144"/>
        <end position="208"/>
    </location>
</feature>
<feature type="compositionally biased region" description="Polar residues" evidence="2">
    <location>
        <begin position="40"/>
        <end position="76"/>
    </location>
</feature>
<feature type="compositionally biased region" description="Polar residues" evidence="2">
    <location>
        <begin position="265"/>
        <end position="282"/>
    </location>
</feature>
<evidence type="ECO:0000313" key="4">
    <source>
        <dbReference type="EMBL" id="WWC69665.1"/>
    </source>
</evidence>
<evidence type="ECO:0000256" key="2">
    <source>
        <dbReference type="SAM" id="MobiDB-lite"/>
    </source>
</evidence>
<evidence type="ECO:0000313" key="3">
    <source>
        <dbReference type="EMBL" id="OCF52104.1"/>
    </source>
</evidence>
<dbReference type="GeneID" id="30169758"/>
<keyword evidence="5" id="KW-1185">Reference proteome</keyword>
<feature type="coiled-coil region" evidence="1">
    <location>
        <begin position="372"/>
        <end position="444"/>
    </location>
</feature>
<name>A0A1B9I9D8_9TREE</name>
<feature type="region of interest" description="Disordered" evidence="2">
    <location>
        <begin position="1"/>
        <end position="76"/>
    </location>
</feature>
<keyword evidence="1" id="KW-0175">Coiled coil</keyword>
<organism evidence="3">
    <name type="scientific">Kwoniella pini CBS 10737</name>
    <dbReference type="NCBI Taxonomy" id="1296096"/>
    <lineage>
        <taxon>Eukaryota</taxon>
        <taxon>Fungi</taxon>
        <taxon>Dikarya</taxon>
        <taxon>Basidiomycota</taxon>
        <taxon>Agaricomycotina</taxon>
        <taxon>Tremellomycetes</taxon>
        <taxon>Tremellales</taxon>
        <taxon>Cryptococcaceae</taxon>
        <taxon>Kwoniella</taxon>
    </lineage>
</organism>
<dbReference type="EMBL" id="KI894008">
    <property type="protein sequence ID" value="OCF52104.1"/>
    <property type="molecule type" value="Genomic_DNA"/>
</dbReference>
<reference evidence="3" key="3">
    <citation type="submission" date="2016-07" db="EMBL/GenBank/DDBJ databases">
        <title>Evolution of pathogenesis and genome organization in the Tremellales.</title>
        <authorList>
            <person name="Cuomo C."/>
            <person name="Litvintseva A."/>
            <person name="Heitman J."/>
            <person name="Chen Y."/>
            <person name="Sun S."/>
            <person name="Springer D."/>
            <person name="Dromer F."/>
            <person name="Young S."/>
            <person name="Zeng Q."/>
            <person name="Chapman S."/>
            <person name="Gujja S."/>
            <person name="Saif S."/>
            <person name="Birren B."/>
        </authorList>
    </citation>
    <scope>NUCLEOTIDE SEQUENCE</scope>
    <source>
        <strain evidence="3">CBS 10737</strain>
    </source>
</reference>
<evidence type="ECO:0000256" key="1">
    <source>
        <dbReference type="SAM" id="Coils"/>
    </source>
</evidence>
<feature type="compositionally biased region" description="Polar residues" evidence="2">
    <location>
        <begin position="145"/>
        <end position="161"/>
    </location>
</feature>
<dbReference type="EMBL" id="CP144522">
    <property type="protein sequence ID" value="WWC69665.1"/>
    <property type="molecule type" value="Genomic_DNA"/>
</dbReference>
<evidence type="ECO:0000313" key="5">
    <source>
        <dbReference type="Proteomes" id="UP000094020"/>
    </source>
</evidence>
<dbReference type="RefSeq" id="XP_019013323.1">
    <property type="nucleotide sequence ID" value="XM_019153162.1"/>
</dbReference>